<reference evidence="3" key="2">
    <citation type="submission" date="2020-09" db="EMBL/GenBank/DDBJ databases">
        <authorList>
            <person name="Sun Q."/>
            <person name="Ohkuma M."/>
        </authorList>
    </citation>
    <scope>NUCLEOTIDE SEQUENCE</scope>
    <source>
        <strain evidence="3">JCM 4059</strain>
    </source>
</reference>
<gene>
    <name evidence="3" type="ORF">GCM10010218_64870</name>
</gene>
<feature type="transmembrane region" description="Helical" evidence="2">
    <location>
        <begin position="66"/>
        <end position="87"/>
    </location>
</feature>
<evidence type="ECO:0000313" key="3">
    <source>
        <dbReference type="EMBL" id="GHF74873.1"/>
    </source>
</evidence>
<keyword evidence="4" id="KW-1185">Reference proteome</keyword>
<reference evidence="3" key="1">
    <citation type="journal article" date="2014" name="Int. J. Syst. Evol. Microbiol.">
        <title>Complete genome sequence of Corynebacterium casei LMG S-19264T (=DSM 44701T), isolated from a smear-ripened cheese.</title>
        <authorList>
            <consortium name="US DOE Joint Genome Institute (JGI-PGF)"/>
            <person name="Walter F."/>
            <person name="Albersmeier A."/>
            <person name="Kalinowski J."/>
            <person name="Ruckert C."/>
        </authorList>
    </citation>
    <scope>NUCLEOTIDE SEQUENCE</scope>
    <source>
        <strain evidence="3">JCM 4059</strain>
    </source>
</reference>
<dbReference type="Proteomes" id="UP000638313">
    <property type="component" value="Unassembled WGS sequence"/>
</dbReference>
<feature type="region of interest" description="Disordered" evidence="1">
    <location>
        <begin position="157"/>
        <end position="208"/>
    </location>
</feature>
<evidence type="ECO:0000256" key="1">
    <source>
        <dbReference type="SAM" id="MobiDB-lite"/>
    </source>
</evidence>
<dbReference type="EMBL" id="BNBD01000029">
    <property type="protein sequence ID" value="GHF74873.1"/>
    <property type="molecule type" value="Genomic_DNA"/>
</dbReference>
<sequence length="208" mass="21611">MPTHSITPGGHSAHEGPGPVPRTTHLRHAGAAGGGERWTRTVPVVGGVVYGLYAVWITQNHGFSSGMSWLTGLVAAVATAALGYAIIHNRARMIPEVRAAAFGTLFGAAMGFLHSLTGSSVLRSAGIGLSFGIAMALTSYYVFHWHEQRYGDRYGEQAAGTSVQPTHARPGRPGQPGYPGQVGQAGQPVRDTGPGDSGQEGGVPRMGM</sequence>
<feature type="compositionally biased region" description="Low complexity" evidence="1">
    <location>
        <begin position="178"/>
        <end position="189"/>
    </location>
</feature>
<evidence type="ECO:0000313" key="4">
    <source>
        <dbReference type="Proteomes" id="UP000638313"/>
    </source>
</evidence>
<comment type="caution">
    <text evidence="3">The sequence shown here is derived from an EMBL/GenBank/DDBJ whole genome shotgun (WGS) entry which is preliminary data.</text>
</comment>
<protein>
    <submittedName>
        <fullName evidence="3">Uncharacterized protein</fullName>
    </submittedName>
</protein>
<dbReference type="AlphaFoldDB" id="A0A919EGK1"/>
<organism evidence="3 4">
    <name type="scientific">Streptomyces mashuensis</name>
    <dbReference type="NCBI Taxonomy" id="33904"/>
    <lineage>
        <taxon>Bacteria</taxon>
        <taxon>Bacillati</taxon>
        <taxon>Actinomycetota</taxon>
        <taxon>Actinomycetes</taxon>
        <taxon>Kitasatosporales</taxon>
        <taxon>Streptomycetaceae</taxon>
        <taxon>Streptomyces</taxon>
    </lineage>
</organism>
<feature type="region of interest" description="Disordered" evidence="1">
    <location>
        <begin position="1"/>
        <end position="34"/>
    </location>
</feature>
<name>A0A919EGK1_9ACTN</name>
<dbReference type="RefSeq" id="WP_190133380.1">
    <property type="nucleotide sequence ID" value="NZ_BNBD01000029.1"/>
</dbReference>
<feature type="transmembrane region" description="Helical" evidence="2">
    <location>
        <begin position="122"/>
        <end position="143"/>
    </location>
</feature>
<keyword evidence="2" id="KW-1133">Transmembrane helix</keyword>
<keyword evidence="2" id="KW-0812">Transmembrane</keyword>
<proteinExistence type="predicted"/>
<accession>A0A919EGK1</accession>
<feature type="transmembrane region" description="Helical" evidence="2">
    <location>
        <begin position="99"/>
        <end position="116"/>
    </location>
</feature>
<keyword evidence="2" id="KW-0472">Membrane</keyword>
<evidence type="ECO:0000256" key="2">
    <source>
        <dbReference type="SAM" id="Phobius"/>
    </source>
</evidence>